<organism evidence="1">
    <name type="scientific">Cupriavidus necator</name>
    <name type="common">Alcaligenes eutrophus</name>
    <name type="synonym">Ralstonia eutropha</name>
    <dbReference type="NCBI Taxonomy" id="106590"/>
    <lineage>
        <taxon>Bacteria</taxon>
        <taxon>Pseudomonadati</taxon>
        <taxon>Pseudomonadota</taxon>
        <taxon>Betaproteobacteria</taxon>
        <taxon>Burkholderiales</taxon>
        <taxon>Burkholderiaceae</taxon>
        <taxon>Cupriavidus</taxon>
    </lineage>
</organism>
<protein>
    <submittedName>
        <fullName evidence="1">Uncharacterized protein</fullName>
    </submittedName>
</protein>
<name>A0A1K0ID40_CUPNE</name>
<proteinExistence type="predicted"/>
<reference evidence="1" key="1">
    <citation type="submission" date="2016-09" db="EMBL/GenBank/DDBJ databases">
        <authorList>
            <person name="Capua I."/>
            <person name="De Benedictis P."/>
            <person name="Joannis T."/>
            <person name="Lombin L.H."/>
            <person name="Cattoli G."/>
        </authorList>
    </citation>
    <scope>NUCLEOTIDE SEQUENCE</scope>
    <source>
        <strain evidence="1">B9</strain>
    </source>
</reference>
<evidence type="ECO:0000313" key="1">
    <source>
        <dbReference type="EMBL" id="SCU75219.1"/>
    </source>
</evidence>
<sequence length="26" mass="2668">MAAQGGAATGDAQAFGALRGWKDNFR</sequence>
<dbReference type="EMBL" id="FMSH01000147">
    <property type="protein sequence ID" value="SCU75219.1"/>
    <property type="molecule type" value="Genomic_DNA"/>
</dbReference>
<gene>
    <name evidence="1" type="ORF">CNECB9_2300002</name>
</gene>
<dbReference type="AlphaFoldDB" id="A0A1K0ID40"/>
<accession>A0A1K0ID40</accession>